<feature type="compositionally biased region" description="Basic and acidic residues" evidence="1">
    <location>
        <begin position="20"/>
        <end position="37"/>
    </location>
</feature>
<feature type="non-terminal residue" evidence="2">
    <location>
        <position position="1"/>
    </location>
</feature>
<evidence type="ECO:0008006" key="4">
    <source>
        <dbReference type="Google" id="ProtNLM"/>
    </source>
</evidence>
<dbReference type="Gene3D" id="3.10.10.10">
    <property type="entry name" value="HIV Type 1 Reverse Transcriptase, subunit A, domain 1"/>
    <property type="match status" value="1"/>
</dbReference>
<dbReference type="PANTHER" id="PTHR33240:SF17">
    <property type="entry name" value="EUKARYOTIC PEPTIDE CHAIN RELEASE FACTOR GTP-BINDING SUBUNIT-LIKE"/>
    <property type="match status" value="1"/>
</dbReference>
<feature type="compositionally biased region" description="Basic and acidic residues" evidence="1">
    <location>
        <begin position="53"/>
        <end position="66"/>
    </location>
</feature>
<dbReference type="Gene3D" id="2.40.70.10">
    <property type="entry name" value="Acid Proteases"/>
    <property type="match status" value="1"/>
</dbReference>
<evidence type="ECO:0000313" key="2">
    <source>
        <dbReference type="EMBL" id="CAA0806984.1"/>
    </source>
</evidence>
<feature type="region of interest" description="Disordered" evidence="1">
    <location>
        <begin position="268"/>
        <end position="307"/>
    </location>
</feature>
<evidence type="ECO:0000313" key="3">
    <source>
        <dbReference type="Proteomes" id="UP001153555"/>
    </source>
</evidence>
<keyword evidence="3" id="KW-1185">Reference proteome</keyword>
<dbReference type="AlphaFoldDB" id="A0A9N7MKB2"/>
<protein>
    <recommendedName>
        <fullName evidence="4">Polyprotein</fullName>
    </recommendedName>
</protein>
<feature type="compositionally biased region" description="Basic and acidic residues" evidence="1">
    <location>
        <begin position="272"/>
        <end position="307"/>
    </location>
</feature>
<dbReference type="InterPro" id="IPR043502">
    <property type="entry name" value="DNA/RNA_pol_sf"/>
</dbReference>
<gene>
    <name evidence="2" type="ORF">SHERM_09861</name>
</gene>
<feature type="non-terminal residue" evidence="2">
    <location>
        <position position="476"/>
    </location>
</feature>
<dbReference type="InterPro" id="IPR021109">
    <property type="entry name" value="Peptidase_aspartic_dom_sf"/>
</dbReference>
<reference evidence="2" key="1">
    <citation type="submission" date="2019-12" db="EMBL/GenBank/DDBJ databases">
        <authorList>
            <person name="Scholes J."/>
        </authorList>
    </citation>
    <scope>NUCLEOTIDE SEQUENCE</scope>
</reference>
<proteinExistence type="predicted"/>
<dbReference type="SUPFAM" id="SSF56672">
    <property type="entry name" value="DNA/RNA polymerases"/>
    <property type="match status" value="1"/>
</dbReference>
<dbReference type="OrthoDB" id="913555at2759"/>
<dbReference type="PANTHER" id="PTHR33240">
    <property type="entry name" value="OS08G0508500 PROTEIN"/>
    <property type="match status" value="1"/>
</dbReference>
<accession>A0A9N7MKB2</accession>
<dbReference type="Proteomes" id="UP001153555">
    <property type="component" value="Unassembled WGS sequence"/>
</dbReference>
<dbReference type="EMBL" id="CACSLK010000984">
    <property type="protein sequence ID" value="CAA0806984.1"/>
    <property type="molecule type" value="Genomic_DNA"/>
</dbReference>
<name>A0A9N7MKB2_STRHE</name>
<dbReference type="CDD" id="cd00303">
    <property type="entry name" value="retropepsin_like"/>
    <property type="match status" value="1"/>
</dbReference>
<feature type="region of interest" description="Disordered" evidence="1">
    <location>
        <begin position="20"/>
        <end position="88"/>
    </location>
</feature>
<comment type="caution">
    <text evidence="2">The sequence shown here is derived from an EMBL/GenBank/DDBJ whole genome shotgun (WGS) entry which is preliminary data.</text>
</comment>
<organism evidence="2 3">
    <name type="scientific">Striga hermonthica</name>
    <name type="common">Purple witchweed</name>
    <name type="synonym">Buchnera hermonthica</name>
    <dbReference type="NCBI Taxonomy" id="68872"/>
    <lineage>
        <taxon>Eukaryota</taxon>
        <taxon>Viridiplantae</taxon>
        <taxon>Streptophyta</taxon>
        <taxon>Embryophyta</taxon>
        <taxon>Tracheophyta</taxon>
        <taxon>Spermatophyta</taxon>
        <taxon>Magnoliopsida</taxon>
        <taxon>eudicotyledons</taxon>
        <taxon>Gunneridae</taxon>
        <taxon>Pentapetalae</taxon>
        <taxon>asterids</taxon>
        <taxon>lamiids</taxon>
        <taxon>Lamiales</taxon>
        <taxon>Orobanchaceae</taxon>
        <taxon>Buchnereae</taxon>
        <taxon>Striga</taxon>
    </lineage>
</organism>
<evidence type="ECO:0000256" key="1">
    <source>
        <dbReference type="SAM" id="MobiDB-lite"/>
    </source>
</evidence>
<sequence length="476" mass="53799">IERLIRAGHLKEFVIRDRPRGKERRRCRENSVARSDRDDDEEDDTRRERKKRPNDGRENLREEAPVKRGTIYMISGGPTDGDSNNVRKGHVRAVKRKREEVGITGRMPVISFRAEDAEGILLPHNDALVITAEVAGFDVKRIFIDTGSSVDVMFYDCFAQINKHLNLELKPVATALYGFNGEEVMHMGEVSLTVALGTGDSRKVRMIRFVVVGAESSYNIILGRTGLNAFQAVVSTYHMTIKYPVGEKVGEIAGDQLTSRSCYQTTVSNNKHMAERQSKGKEVRPDRPGGSRIKEERGGQGKGKEKIDIQPGEKIEEIQMVQGCDDRKFRIGKDLGEPIRSKLINLIREFTDVFAYTTDELTGIEARVIEHRLNIDLSVRPVKQKRRHHGAEMDKIIEQEVDKLMNAGHIRKIQFPEWLSNTVMVSKAGGKWRMCIDFRDLNKACPKDLYPLPRIDQLVDSTAGCELLSLMDASQG</sequence>